<proteinExistence type="predicted"/>
<protein>
    <submittedName>
        <fullName evidence="2">Uncharacterized protein</fullName>
    </submittedName>
</protein>
<evidence type="ECO:0000313" key="2">
    <source>
        <dbReference type="EMBL" id="OLP91252.1"/>
    </source>
</evidence>
<gene>
    <name evidence="2" type="ORF">AK812_SmicGene27059</name>
</gene>
<feature type="region of interest" description="Disordered" evidence="1">
    <location>
        <begin position="83"/>
        <end position="142"/>
    </location>
</feature>
<accession>A0A1Q9D7R4</accession>
<comment type="caution">
    <text evidence="2">The sequence shown here is derived from an EMBL/GenBank/DDBJ whole genome shotgun (WGS) entry which is preliminary data.</text>
</comment>
<keyword evidence="3" id="KW-1185">Reference proteome</keyword>
<organism evidence="2 3">
    <name type="scientific">Symbiodinium microadriaticum</name>
    <name type="common">Dinoflagellate</name>
    <name type="synonym">Zooxanthella microadriatica</name>
    <dbReference type="NCBI Taxonomy" id="2951"/>
    <lineage>
        <taxon>Eukaryota</taxon>
        <taxon>Sar</taxon>
        <taxon>Alveolata</taxon>
        <taxon>Dinophyceae</taxon>
        <taxon>Suessiales</taxon>
        <taxon>Symbiodiniaceae</taxon>
        <taxon>Symbiodinium</taxon>
    </lineage>
</organism>
<evidence type="ECO:0000313" key="3">
    <source>
        <dbReference type="Proteomes" id="UP000186817"/>
    </source>
</evidence>
<feature type="compositionally biased region" description="Polar residues" evidence="1">
    <location>
        <begin position="92"/>
        <end position="120"/>
    </location>
</feature>
<name>A0A1Q9D7R4_SYMMI</name>
<dbReference type="AlphaFoldDB" id="A0A1Q9D7R4"/>
<dbReference type="EMBL" id="LSRX01000674">
    <property type="protein sequence ID" value="OLP91252.1"/>
    <property type="molecule type" value="Genomic_DNA"/>
</dbReference>
<dbReference type="Proteomes" id="UP000186817">
    <property type="component" value="Unassembled WGS sequence"/>
</dbReference>
<sequence>MGCGASAERSTATVASLDNLAKVMPEPDMVCDNYKTRSGMRAARGKSSAALENATTGELDSVAEDEVVNELARPAFNSWNSATWRAHGDAPTSPTRNQHQAITFQETRPQSQRRGPSSQVRFVPDERSPCTEELPQGGQVQAHPDLSAVIEDPVLWLETDCRDNPATTVQS</sequence>
<reference evidence="2 3" key="1">
    <citation type="submission" date="2016-02" db="EMBL/GenBank/DDBJ databases">
        <title>Genome analysis of coral dinoflagellate symbionts highlights evolutionary adaptations to a symbiotic lifestyle.</title>
        <authorList>
            <person name="Aranda M."/>
            <person name="Li Y."/>
            <person name="Liew Y.J."/>
            <person name="Baumgarten S."/>
            <person name="Simakov O."/>
            <person name="Wilson M."/>
            <person name="Piel J."/>
            <person name="Ashoor H."/>
            <person name="Bougouffa S."/>
            <person name="Bajic V.B."/>
            <person name="Ryu T."/>
            <person name="Ravasi T."/>
            <person name="Bayer T."/>
            <person name="Micklem G."/>
            <person name="Kim H."/>
            <person name="Bhak J."/>
            <person name="Lajeunesse T.C."/>
            <person name="Voolstra C.R."/>
        </authorList>
    </citation>
    <scope>NUCLEOTIDE SEQUENCE [LARGE SCALE GENOMIC DNA]</scope>
    <source>
        <strain evidence="2 3">CCMP2467</strain>
    </source>
</reference>
<evidence type="ECO:0000256" key="1">
    <source>
        <dbReference type="SAM" id="MobiDB-lite"/>
    </source>
</evidence>